<gene>
    <name evidence="3" type="ORF">C2S_4076</name>
</gene>
<evidence type="ECO:0000313" key="4">
    <source>
        <dbReference type="Proteomes" id="UP000760494"/>
    </source>
</evidence>
<dbReference type="Proteomes" id="UP000760494">
    <property type="component" value="Unassembled WGS sequence"/>
</dbReference>
<evidence type="ECO:0000313" key="3">
    <source>
        <dbReference type="EMBL" id="VTT60366.1"/>
    </source>
</evidence>
<dbReference type="GO" id="GO:0102193">
    <property type="term" value="F:protein-ribulosamine 3-kinase activity"/>
    <property type="evidence" value="ECO:0007669"/>
    <property type="project" value="UniProtKB-EC"/>
</dbReference>
<dbReference type="PANTHER" id="PTHR12149">
    <property type="entry name" value="FRUCTOSAMINE 3 KINASE-RELATED PROTEIN"/>
    <property type="match status" value="1"/>
</dbReference>
<dbReference type="InterPro" id="IPR016477">
    <property type="entry name" value="Fructo-/Ketosamine-3-kinase"/>
</dbReference>
<dbReference type="SUPFAM" id="SSF56112">
    <property type="entry name" value="Protein kinase-like (PK-like)"/>
    <property type="match status" value="2"/>
</dbReference>
<evidence type="ECO:0000256" key="1">
    <source>
        <dbReference type="ARBA" id="ARBA00011961"/>
    </source>
</evidence>
<name>A0A9Q9U635_FUSFU</name>
<evidence type="ECO:0000256" key="2">
    <source>
        <dbReference type="ARBA" id="ARBA00048655"/>
    </source>
</evidence>
<dbReference type="InterPro" id="IPR011009">
    <property type="entry name" value="Kinase-like_dom_sf"/>
</dbReference>
<protein>
    <recommendedName>
        <fullName evidence="1">protein-ribulosamine 3-kinase</fullName>
        <ecNumber evidence="1">2.7.1.172</ecNumber>
    </recommendedName>
</protein>
<reference evidence="3" key="1">
    <citation type="submission" date="2019-05" db="EMBL/GenBank/DDBJ databases">
        <authorList>
            <person name="Piombo E."/>
        </authorList>
    </citation>
    <scope>NUCLEOTIDE SEQUENCE</scope>
    <source>
        <strain evidence="3">C2S</strain>
    </source>
</reference>
<comment type="catalytic activity">
    <reaction evidence="2">
        <text>N(6)-D-ribulosyl-L-lysyl-[protein] + ATP = N(6)-(3-O-phospho-D-ribulosyl)-L-lysyl-[protein] + ADP + H(+)</text>
        <dbReference type="Rhea" id="RHEA:48432"/>
        <dbReference type="Rhea" id="RHEA-COMP:12103"/>
        <dbReference type="Rhea" id="RHEA-COMP:12104"/>
        <dbReference type="ChEBI" id="CHEBI:15378"/>
        <dbReference type="ChEBI" id="CHEBI:30616"/>
        <dbReference type="ChEBI" id="CHEBI:90418"/>
        <dbReference type="ChEBI" id="CHEBI:90420"/>
        <dbReference type="ChEBI" id="CHEBI:456216"/>
        <dbReference type="EC" id="2.7.1.172"/>
    </reaction>
    <physiologicalReaction direction="left-to-right" evidence="2">
        <dbReference type="Rhea" id="RHEA:48433"/>
    </physiologicalReaction>
</comment>
<dbReference type="EC" id="2.7.1.172" evidence="1"/>
<proteinExistence type="predicted"/>
<dbReference type="AlphaFoldDB" id="A0A9Q9U635"/>
<comment type="caution">
    <text evidence="3">The sequence shown here is derived from an EMBL/GenBank/DDBJ whole genome shotgun (WGS) entry which is preliminary data.</text>
</comment>
<dbReference type="PANTHER" id="PTHR12149:SF8">
    <property type="entry name" value="PROTEIN-RIBULOSAMINE 3-KINASE"/>
    <property type="match status" value="1"/>
</dbReference>
<organism evidence="3 4">
    <name type="scientific">Fusarium fujikuroi</name>
    <name type="common">Bakanae and foot rot disease fungus</name>
    <name type="synonym">Gibberella fujikuroi</name>
    <dbReference type="NCBI Taxonomy" id="5127"/>
    <lineage>
        <taxon>Eukaryota</taxon>
        <taxon>Fungi</taxon>
        <taxon>Dikarya</taxon>
        <taxon>Ascomycota</taxon>
        <taxon>Pezizomycotina</taxon>
        <taxon>Sordariomycetes</taxon>
        <taxon>Hypocreomycetidae</taxon>
        <taxon>Hypocreales</taxon>
        <taxon>Nectriaceae</taxon>
        <taxon>Fusarium</taxon>
        <taxon>Fusarium fujikuroi species complex</taxon>
    </lineage>
</organism>
<accession>A0A9Q9U635</accession>
<dbReference type="Pfam" id="PF03881">
    <property type="entry name" value="Fructosamin_kin"/>
    <property type="match status" value="2"/>
</dbReference>
<dbReference type="EMBL" id="CABFJX010000046">
    <property type="protein sequence ID" value="VTT60366.1"/>
    <property type="molecule type" value="Genomic_DNA"/>
</dbReference>
<sequence length="698" mass="79870">MEGLNEIPKPTHRQIGLPVVIDDAVAEHFPTGSSVKDARSHGASFWTRTARIDVELTDKSIQRYFLKESTGELGMSMMRGECEGAKVIFKYTPEGIPRPIAWGTYKSDPNTHFYLCEFMDMIEELPDIRKFSSMLAKLHHESMVDEDAPKEFGFHVMTHEGSMYQDISWAPTWEQMYTRRFKSFADQERASQGTSEELDQIVHEFMEKIIPRLLRPLATNGRSIKPVALHADIWYGNIATNADTGGPVYFDPSVFWGHNEFDLGNMATPRYRLGRHWMREYHKFFPISAPEEDYEDRNLLYRISGHFCASTLAVLRKESRDQDREPVKVTHNCGMHQPPVCKNGCEAGKVTVQSQAVIAMSQGYWDVQNSPKVHDGDIELDPKIVAELPSSMVVKSCRGHGGSNWNTTARIDGEINNEKISYFLKLTEGPNAGPMFKGEFESMSLIHQFIPKFSPKPLAWGMCGKSERFFILFDFHVLRKGNPPIPQFTSAVAQLHNLSVKENPTGKFGFHVPTYNGTLEQDNQWTDSWEVFYARGMRHMLKLDEIARGPSKELKDLMVPFFDKVIPRLLRPLETNGRSITPVLIHGDLWLGNVSVKEGTDDPLMFDASAFWGHHEYELSYMRPLGNDWAQECFKSYHERIPKSEPVGDWDARNALYATRIIVHDSALYPQVDHFRTTLIKEMEKLVKQFPDGYIQDS</sequence>
<dbReference type="Gene3D" id="3.90.1200.10">
    <property type="match status" value="2"/>
</dbReference>